<keyword evidence="4" id="KW-0677">Repeat</keyword>
<dbReference type="SUPFAM" id="SSF100909">
    <property type="entry name" value="IP3 receptor type 1 binding core, domain 2"/>
    <property type="match status" value="1"/>
</dbReference>
<feature type="domain" description="RyR/IP3R Homology associated" evidence="14">
    <location>
        <begin position="2369"/>
        <end position="2463"/>
    </location>
</feature>
<feature type="region of interest" description="Disordered" evidence="11">
    <location>
        <begin position="1"/>
        <end position="22"/>
    </location>
</feature>
<evidence type="ECO:0000256" key="3">
    <source>
        <dbReference type="ARBA" id="ARBA00022692"/>
    </source>
</evidence>
<evidence type="ECO:0000256" key="2">
    <source>
        <dbReference type="ARBA" id="ARBA00022448"/>
    </source>
</evidence>
<feature type="domain" description="RIH" evidence="12">
    <location>
        <begin position="1636"/>
        <end position="1755"/>
    </location>
</feature>
<dbReference type="Gene3D" id="1.25.10.30">
    <property type="entry name" value="IP3 receptor type 1 binding core, RIH domain"/>
    <property type="match status" value="2"/>
</dbReference>
<dbReference type="InterPro" id="IPR000699">
    <property type="entry name" value="RIH_dom"/>
</dbReference>
<accession>A0AAD5SYU5</accession>
<keyword evidence="8" id="KW-1071">Ligand-gated ion channel</keyword>
<evidence type="ECO:0000256" key="7">
    <source>
        <dbReference type="ARBA" id="ARBA00023136"/>
    </source>
</evidence>
<evidence type="ECO:0000256" key="4">
    <source>
        <dbReference type="ARBA" id="ARBA00022737"/>
    </source>
</evidence>
<comment type="caution">
    <text evidence="16">The sequence shown here is derived from an EMBL/GenBank/DDBJ whole genome shotgun (WGS) entry which is preliminary data.</text>
</comment>
<keyword evidence="17" id="KW-1185">Reference proteome</keyword>
<protein>
    <submittedName>
        <fullName evidence="16">Uncharacterized protein</fullName>
    </submittedName>
</protein>
<proteinExistence type="predicted"/>
<name>A0AAD5SYU5_9FUNG</name>
<evidence type="ECO:0000256" key="11">
    <source>
        <dbReference type="SAM" id="MobiDB-lite"/>
    </source>
</evidence>
<dbReference type="Gene3D" id="2.80.10.50">
    <property type="match status" value="2"/>
</dbReference>
<feature type="domain" description="Inositol 1,4,5-trisphosphate/ryanodine receptor" evidence="15">
    <location>
        <begin position="111"/>
        <end position="316"/>
    </location>
</feature>
<dbReference type="GO" id="GO:0005262">
    <property type="term" value="F:calcium channel activity"/>
    <property type="evidence" value="ECO:0007669"/>
    <property type="project" value="InterPro"/>
</dbReference>
<evidence type="ECO:0000256" key="10">
    <source>
        <dbReference type="SAM" id="Coils"/>
    </source>
</evidence>
<dbReference type="InterPro" id="IPR016093">
    <property type="entry name" value="MIR_motif"/>
</dbReference>
<keyword evidence="7" id="KW-0472">Membrane</keyword>
<evidence type="ECO:0000256" key="8">
    <source>
        <dbReference type="ARBA" id="ARBA00023286"/>
    </source>
</evidence>
<evidence type="ECO:0000259" key="14">
    <source>
        <dbReference type="Pfam" id="PF08454"/>
    </source>
</evidence>
<dbReference type="SUPFAM" id="SSF82109">
    <property type="entry name" value="MIR domain"/>
    <property type="match status" value="2"/>
</dbReference>
<reference evidence="16" key="1">
    <citation type="submission" date="2020-05" db="EMBL/GenBank/DDBJ databases">
        <title>Phylogenomic resolution of chytrid fungi.</title>
        <authorList>
            <person name="Stajich J.E."/>
            <person name="Amses K."/>
            <person name="Simmons R."/>
            <person name="Seto K."/>
            <person name="Myers J."/>
            <person name="Bonds A."/>
            <person name="Quandt C.A."/>
            <person name="Barry K."/>
            <person name="Liu P."/>
            <person name="Grigoriev I."/>
            <person name="Longcore J.E."/>
            <person name="James T.Y."/>
        </authorList>
    </citation>
    <scope>NUCLEOTIDE SEQUENCE</scope>
    <source>
        <strain evidence="16">JEL0513</strain>
    </source>
</reference>
<feature type="coiled-coil region" evidence="10">
    <location>
        <begin position="2511"/>
        <end position="2547"/>
    </location>
</feature>
<feature type="compositionally biased region" description="Low complexity" evidence="11">
    <location>
        <begin position="810"/>
        <end position="824"/>
    </location>
</feature>
<evidence type="ECO:0000259" key="13">
    <source>
        <dbReference type="Pfam" id="PF02815"/>
    </source>
</evidence>
<keyword evidence="2" id="KW-0813">Transport</keyword>
<keyword evidence="9" id="KW-0407">Ion channel</keyword>
<dbReference type="InterPro" id="IPR014821">
    <property type="entry name" value="Ins145_P3_rcpt"/>
</dbReference>
<dbReference type="Pfam" id="PF08709">
    <property type="entry name" value="Ins145_P3_rec"/>
    <property type="match status" value="1"/>
</dbReference>
<evidence type="ECO:0000313" key="17">
    <source>
        <dbReference type="Proteomes" id="UP001211907"/>
    </source>
</evidence>
<comment type="subcellular location">
    <subcellularLocation>
        <location evidence="1">Endomembrane system</location>
        <topology evidence="1">Multi-pass membrane protein</topology>
    </subcellularLocation>
</comment>
<evidence type="ECO:0000256" key="5">
    <source>
        <dbReference type="ARBA" id="ARBA00022989"/>
    </source>
</evidence>
<sequence length="2858" mass="324016">MKRDSPDNVVDQTSQQITALHSTDFTTAMTGSESETEASGSKAAATAATSVAATAAMNLPDNPAITQLPAIKLYSEHHDPQRPTGNLNLARFGTAVNRCRIGGASNSIADRHLQLGDEISLISDQGGLLFADGHVKKRAFVLDNCVPRLASSGDQMKSVFRIEPQLAYRENKAYRQVIHNEIDGDLFYNDVLHRQNLSKDSIDSVYVEQLKQAAILEDSSNHTDFLRLRGTTVMYGMIVQLFNMHTKRYLTVNSRETCYNEPTAMPIDLERNLRRECLFRIMPKFRIRTEGEPVRIGDVVVFRSVATEAHLNTAKFKFANTVAMLPITGQGYIDSEPMLEIREASASMAQHGWKMSLFRSAQTAEFVTAPQSPHAPIVTLSVGKTSDILQTTATNSQGQNSRIIQGGKFIRLYHKEKNGYLSCPSFVSLADSTFEHGGLNEHKVQLLEYSFDPLNPQDSSSCLTMWQVEIAADFLNGEAIEWGVPVRLRHAASNMYLSVRRDYNFPINELTAGNISNEALMVDLTPTPGSISIAGQDISGGGYTGLDGEDPTVFVFVQVNAEHNSAISTGIYLRIQHVATGSWLHPVRIQNENINSSGNRTSQQRGIGESGFQSISKQKNTYFFVASYEQFMDDYFTISMAEPELVDKFNYVHSMLPWLVQFVVQPRYSVESKNGAYPIKSKEDRTLRMILSAMIFFCTKSSTTDPFKREGTPILVHQTLLRETSIIDVLLKFLKFPFSAGDSSLFRTSLLELEIGKSSENIRKARSRPNSPLRNNVDAVRTFSARPRPISTPSLVFSISGPETDRSSETSPSNVSSLDSPSTDNISMVTQNTIHGATENFLRNRIVMTPRIDTKMIRKAGLSQSTEFNMTGRLTEGKAVIELRDIKNGSQEALARIFRFIYRVLKQFLLGSEHNNQSHLADKFMILSEHIDLNVGAADALMQLIDGNPLIVQKIKESQIVSFIDLLARDRNPSYVNFLIAMCYCDGVAMPAHQLTIAERLLGSRILDEVENVTNESQSNESSSNVTVCDKNNESSFPLHLFKTRVTEKQTLEVFPATERVFRRWLPLDELCAKELSTSKLIYQQNLSRKRTMSSHSTRNLSEFNSLSPAAAAAAAISNKTVLPNRPAIAEYFEATLKLYKALCLGQNTKVIDLLTNKWKIISLEECKIGLYDENIPDKIRSLYADLIRVVFIDKFPITWSVFNNVFPLESISSRPIFSDILKASFEQNTTSDSETLFMVAGWTTEFLETQSVQIAENGARNHFVLSTLRLMKSLIQFGLIRDETKIKKVFRVLMKILDGKTDLRDAEMKGLAEEIRAKTSWNIKDRFEFNEQTQPIIHSKIEICMIMELLLQLRLEMRAYLFFHYWHEYYKPDGKRTTVPEYFITLKSNLAFGFKNIQTLLSSIMDETSYFRLRDILTPILLELLQYESPRLKQCSVLLLHRLFSSIEELLEVTKNAVILNDQEHISSYQWIKNQISIFKENGVGTAAASDNLPGTVMGGIPLEIAKKMKLLLDDFGELCVTGSKVTGISLIDTVIKSPRLLEVIPDTITQVEIRNLGIHNWVITMLKNRLSHSVAQSLMKSDQLRQPSASLVRSVSADGSVDSRFSEDSIYDQLTDIPVKDSSEPIETLTSVQSDILLSAFEFLFKFANENRIHQAIIFEHFDLLIESTNPRLSGANLQTSFSCVQVLGKMLQQNIETCLRIGDQHILQILELSHGRRPEYINLLRSLIRVEGKVLKRNQSLVMKHMLENRKTYINLNTLLQRFKFDLSEDIFDGRRSEELSNTISPVSLHSFSNVKQTTGNTLEIHLNRRTSMQRSPINRSASNSSNVLRKSELTARQESVPLEYFEDVLSLLAECCEEKNYMMQLVSFNLQVAKIEPYFTLQMCQTVISVSEILALLNSESAPLPLKNSLALLLVTAYMEATGEEDTEKHPERIQKDSRAWKFLTFVLIIAQNFNQALVERNIIENDAENFLFSGGLRFVEGFFKNCVISASFDGFENTETIENLIDCLSRLAKLTENNSEKFDRVVAAVRAICDFGFEGKKYRGTEYDNFRIGKFPNFRSSSVQLANCEKTSEYIKDQNVILVNKSIMEILNKMSSENVVKIMMEKEFKMLAKKFTLIVDKKMPPNEFKDMCASTKSIIEYLEQSAQGIVLQTISTLKRRHKKRTLNSSFKEDMKYDIKTLKILESLVTEEIAVVDNIDRGKHPDKWQKAENHKIQVQKLLNQLGCTLMAERLLTSDRGGVFTSSLRTLIVLLDGGNKEIQDTLENYWLGTREERFFYCIHEAIKKFIIQVRETKQQSDSQAISNASRLSGTSLSNTMLNLNYSTSQTSIDEFGSMSSISQIRAMNDNDYPSVAGSGGSEDGEYSAIRSVMRLLQLLVEGHNFHIQEYMRIQPDNIKTFNLIRQVVDFLHAVIVIEDIQVIPVVIQVFDTLIDLSQGCTQNQVTIFQSKIVSAVNYILLQEYKNCSKDQILELKGKAALSLLSLLEDDAEENNRNVFKQMAVSFDLRALLLNLRDATLKLVNAEEESKRLKMREAIRKMTQKEEIAGLIVRSFKKVKESSNQFLVGAFGRKKKIEKAESDEYLVADTDSDSYTPRGSIIPAIRDSTILFELASKFSSIQVKQSEKNSSEVLANPMESIPRRPSHESFASIHQNEMGDDINEEEENDDDETSSPRETAYIYSMLIATLFPYMSPENQYICERNVAFNTFNNKTGRIEIVRELNNATEKRLYTVLFPIPDICFNIKDYTKDRFLWMRKRNTPQEKIEDFIHQSQDIIYEIRNQSRVEENLWLKMLAQGHSYWWWGAYLLSLMINVGNMLCMIAPTGDVEYDDFSKCPALVDHGRTVLGLIQICFW</sequence>
<dbReference type="InterPro" id="IPR036300">
    <property type="entry name" value="MIR_dom_sf"/>
</dbReference>
<evidence type="ECO:0000256" key="6">
    <source>
        <dbReference type="ARBA" id="ARBA00023065"/>
    </source>
</evidence>
<feature type="non-terminal residue" evidence="16">
    <location>
        <position position="1"/>
    </location>
</feature>
<feature type="domain" description="MIR" evidence="13">
    <location>
        <begin position="405"/>
        <end position="592"/>
    </location>
</feature>
<feature type="domain" description="RIH" evidence="12">
    <location>
        <begin position="868"/>
        <end position="1003"/>
    </location>
</feature>
<feature type="compositionally biased region" description="Polar residues" evidence="11">
    <location>
        <begin position="10"/>
        <end position="22"/>
    </location>
</feature>
<gene>
    <name evidence="16" type="ORF">HK100_001428</name>
</gene>
<dbReference type="Pfam" id="PF02815">
    <property type="entry name" value="MIR"/>
    <property type="match status" value="1"/>
</dbReference>
<dbReference type="PANTHER" id="PTHR13715:SF99">
    <property type="entry name" value="INOSITOL 1,4,5-TRISPHOSPHATE RECEPTOR-LIKE PROTEIN A"/>
    <property type="match status" value="1"/>
</dbReference>
<evidence type="ECO:0000259" key="12">
    <source>
        <dbReference type="Pfam" id="PF01365"/>
    </source>
</evidence>
<keyword evidence="10" id="KW-0175">Coiled coil</keyword>
<dbReference type="EMBL" id="JADGJH010001308">
    <property type="protein sequence ID" value="KAJ3115205.1"/>
    <property type="molecule type" value="Genomic_DNA"/>
</dbReference>
<dbReference type="Pfam" id="PF01365">
    <property type="entry name" value="RYDR_ITPR"/>
    <property type="match status" value="2"/>
</dbReference>
<keyword evidence="3" id="KW-0812">Transmembrane</keyword>
<dbReference type="InterPro" id="IPR013662">
    <property type="entry name" value="RIH_assoc-dom"/>
</dbReference>
<evidence type="ECO:0000256" key="9">
    <source>
        <dbReference type="ARBA" id="ARBA00023303"/>
    </source>
</evidence>
<dbReference type="Proteomes" id="UP001211907">
    <property type="component" value="Unassembled WGS sequence"/>
</dbReference>
<evidence type="ECO:0000256" key="1">
    <source>
        <dbReference type="ARBA" id="ARBA00004127"/>
    </source>
</evidence>
<dbReference type="GO" id="GO:0016020">
    <property type="term" value="C:membrane"/>
    <property type="evidence" value="ECO:0007669"/>
    <property type="project" value="InterPro"/>
</dbReference>
<feature type="region of interest" description="Disordered" evidence="11">
    <location>
        <begin position="794"/>
        <end position="826"/>
    </location>
</feature>
<dbReference type="InterPro" id="IPR015925">
    <property type="entry name" value="Ryanodine_IP3_receptor"/>
</dbReference>
<dbReference type="Pfam" id="PF08454">
    <property type="entry name" value="RIH_assoc"/>
    <property type="match status" value="1"/>
</dbReference>
<organism evidence="16 17">
    <name type="scientific">Physocladia obscura</name>
    <dbReference type="NCBI Taxonomy" id="109957"/>
    <lineage>
        <taxon>Eukaryota</taxon>
        <taxon>Fungi</taxon>
        <taxon>Fungi incertae sedis</taxon>
        <taxon>Chytridiomycota</taxon>
        <taxon>Chytridiomycota incertae sedis</taxon>
        <taxon>Chytridiomycetes</taxon>
        <taxon>Chytridiales</taxon>
        <taxon>Chytriomycetaceae</taxon>
        <taxon>Physocladia</taxon>
    </lineage>
</organism>
<keyword evidence="6" id="KW-0406">Ion transport</keyword>
<keyword evidence="5" id="KW-1133">Transmembrane helix</keyword>
<dbReference type="PANTHER" id="PTHR13715">
    <property type="entry name" value="RYANODINE RECEPTOR AND IP3 RECEPTOR"/>
    <property type="match status" value="1"/>
</dbReference>
<evidence type="ECO:0000313" key="16">
    <source>
        <dbReference type="EMBL" id="KAJ3115205.1"/>
    </source>
</evidence>
<evidence type="ECO:0000259" key="15">
    <source>
        <dbReference type="Pfam" id="PF08709"/>
    </source>
</evidence>
<dbReference type="CDD" id="cd23280">
    <property type="entry name" value="beta-trefoil_MIR_itr-1-like"/>
    <property type="match status" value="1"/>
</dbReference>
<dbReference type="InterPro" id="IPR035910">
    <property type="entry name" value="RyR/IP3R_RIH_dom_sf"/>
</dbReference>
<dbReference type="GO" id="GO:0012505">
    <property type="term" value="C:endomembrane system"/>
    <property type="evidence" value="ECO:0007669"/>
    <property type="project" value="UniProtKB-SubCell"/>
</dbReference>